<name>A0A4Y2SYA9_ARAVE</name>
<dbReference type="Proteomes" id="UP000499080">
    <property type="component" value="Unassembled WGS sequence"/>
</dbReference>
<reference evidence="1 2" key="1">
    <citation type="journal article" date="2019" name="Sci. Rep.">
        <title>Orb-weaving spider Araneus ventricosus genome elucidates the spidroin gene catalogue.</title>
        <authorList>
            <person name="Kono N."/>
            <person name="Nakamura H."/>
            <person name="Ohtoshi R."/>
            <person name="Moran D.A.P."/>
            <person name="Shinohara A."/>
            <person name="Yoshida Y."/>
            <person name="Fujiwara M."/>
            <person name="Mori M."/>
            <person name="Tomita M."/>
            <person name="Arakawa K."/>
        </authorList>
    </citation>
    <scope>NUCLEOTIDE SEQUENCE [LARGE SCALE GENOMIC DNA]</scope>
</reference>
<organism evidence="1 2">
    <name type="scientific">Araneus ventricosus</name>
    <name type="common">Orbweaver spider</name>
    <name type="synonym">Epeira ventricosa</name>
    <dbReference type="NCBI Taxonomy" id="182803"/>
    <lineage>
        <taxon>Eukaryota</taxon>
        <taxon>Metazoa</taxon>
        <taxon>Ecdysozoa</taxon>
        <taxon>Arthropoda</taxon>
        <taxon>Chelicerata</taxon>
        <taxon>Arachnida</taxon>
        <taxon>Araneae</taxon>
        <taxon>Araneomorphae</taxon>
        <taxon>Entelegynae</taxon>
        <taxon>Araneoidea</taxon>
        <taxon>Araneidae</taxon>
        <taxon>Araneus</taxon>
    </lineage>
</organism>
<dbReference type="EMBL" id="BGPR01024474">
    <property type="protein sequence ID" value="GBN92600.1"/>
    <property type="molecule type" value="Genomic_DNA"/>
</dbReference>
<proteinExistence type="predicted"/>
<evidence type="ECO:0000313" key="2">
    <source>
        <dbReference type="Proteomes" id="UP000499080"/>
    </source>
</evidence>
<comment type="caution">
    <text evidence="1">The sequence shown here is derived from an EMBL/GenBank/DDBJ whole genome shotgun (WGS) entry which is preliminary data.</text>
</comment>
<keyword evidence="2" id="KW-1185">Reference proteome</keyword>
<sequence>MLQSGLRLKKSMCQVQSPCAAFRNAPSSYCLSKNAGNKTEVPCAGSSLRNTPSLRSPKLEIRLKPQFSASQKRTCLHLSKKSWK</sequence>
<protein>
    <submittedName>
        <fullName evidence="1">Uncharacterized protein</fullName>
    </submittedName>
</protein>
<gene>
    <name evidence="1" type="ORF">AVEN_110303_1</name>
</gene>
<accession>A0A4Y2SYA9</accession>
<dbReference type="AlphaFoldDB" id="A0A4Y2SYA9"/>
<evidence type="ECO:0000313" key="1">
    <source>
        <dbReference type="EMBL" id="GBN92600.1"/>
    </source>
</evidence>